<name>A0A829CZZ5_LEPIR</name>
<protein>
    <submittedName>
        <fullName evidence="4">Ankyrin repeat protein</fullName>
    </submittedName>
</protein>
<accession>A0A829CZZ5</accession>
<dbReference type="SUPFAM" id="SSF48452">
    <property type="entry name" value="TPR-like"/>
    <property type="match status" value="1"/>
</dbReference>
<keyword evidence="1" id="KW-0677">Repeat</keyword>
<comment type="caution">
    <text evidence="4">The sequence shown here is derived from an EMBL/GenBank/DDBJ whole genome shotgun (WGS) entry which is preliminary data.</text>
</comment>
<evidence type="ECO:0000256" key="2">
    <source>
        <dbReference type="ARBA" id="ARBA00023043"/>
    </source>
</evidence>
<dbReference type="Gene3D" id="1.25.40.10">
    <property type="entry name" value="Tetratricopeptide repeat domain"/>
    <property type="match status" value="1"/>
</dbReference>
<sequence>MSTNPNESHTFLLQAIEDEDEDESKIKELLKDGVDPNELVSVRGLKVPIWFAALPISSYSLGSKAILKPKALKVLLENGADINAKNKHDQSALHFLVSDCQVPARFPDAAKTILEYGIDINIGKEKGKTALKNAVTSSAFRQPNLKIIEFLLNAGADPNVVDPESGETVLLHVCINSNENQKIILEIVSLLIKAGANINAHKTREGRSSLMWAAKNGNLELAKLLVEAGADLKAENQKENTNVYILALENDHTEIVEWLESLGVKDTGLRPNRALQFKNIQKEKWKESIEAGLQAINVFPNDWRIPFHIALAYRRLGNFEESDRWAKISLDLKFNLDTINILLTNCISTSKPKEAILIWKNYRDQIQKIEADKGNIYTNVLVAYFLIQQYSEAISELGNPWEIQTDLGSFFLNLACVYVKLEDTTSAIRAVMETLNRGYTVEKLAKDNDLKPLIDLTVFQFLLKNGSSEFVSETFFKEKDCIELIRNRSEIIERKMFATKNITQSNFKLETPHQIAFKFAELKDLHTQSGWKSDPKKLSPIEENLAKEIDSILNEFSISKNSDSKVGAILMEWDYDDDGFSYYLCIETYKNVEKAKIKYNTYNGTDKDTIYENNLEHRDRIYSQESFERMINHLTQGEGFRKIEKLPLFFFVHAEHDSGNEFAIEHKI</sequence>
<feature type="repeat" description="ANK" evidence="3">
    <location>
        <begin position="126"/>
        <end position="163"/>
    </location>
</feature>
<reference evidence="4 5" key="1">
    <citation type="submission" date="2013-02" db="EMBL/GenBank/DDBJ databases">
        <authorList>
            <person name="Harkins D.M."/>
            <person name="Durkin A.S."/>
            <person name="Brinkac L.M."/>
            <person name="Haft D.H."/>
            <person name="Selengut J.D."/>
            <person name="Sanka R."/>
            <person name="DePew J."/>
            <person name="Purushe J."/>
            <person name="Whelen A.C."/>
            <person name="Vinetz J.M."/>
            <person name="Sutton G.G."/>
            <person name="Nierman W.C."/>
            <person name="Fouts D.E."/>
        </authorList>
    </citation>
    <scope>NUCLEOTIDE SEQUENCE [LARGE SCALE GENOMIC DNA]</scope>
    <source>
        <strain evidence="4 5">2002000626</strain>
    </source>
</reference>
<dbReference type="InterPro" id="IPR036770">
    <property type="entry name" value="Ankyrin_rpt-contain_sf"/>
</dbReference>
<gene>
    <name evidence="4" type="ORF">LEP1GSC029_1151</name>
</gene>
<evidence type="ECO:0000313" key="5">
    <source>
        <dbReference type="Proteomes" id="UP000012329"/>
    </source>
</evidence>
<dbReference type="PROSITE" id="PS50297">
    <property type="entry name" value="ANK_REP_REGION"/>
    <property type="match status" value="2"/>
</dbReference>
<dbReference type="Gene3D" id="1.25.40.20">
    <property type="entry name" value="Ankyrin repeat-containing domain"/>
    <property type="match status" value="1"/>
</dbReference>
<dbReference type="PANTHER" id="PTHR24189">
    <property type="entry name" value="MYOTROPHIN"/>
    <property type="match status" value="1"/>
</dbReference>
<organism evidence="4 5">
    <name type="scientific">Leptospira interrogans str. 2002000626</name>
    <dbReference type="NCBI Taxonomy" id="996803"/>
    <lineage>
        <taxon>Bacteria</taxon>
        <taxon>Pseudomonadati</taxon>
        <taxon>Spirochaetota</taxon>
        <taxon>Spirochaetia</taxon>
        <taxon>Leptospirales</taxon>
        <taxon>Leptospiraceae</taxon>
        <taxon>Leptospira</taxon>
    </lineage>
</organism>
<evidence type="ECO:0000313" key="4">
    <source>
        <dbReference type="EMBL" id="EMY02108.1"/>
    </source>
</evidence>
<dbReference type="AlphaFoldDB" id="A0A829CZZ5"/>
<feature type="repeat" description="ANK" evidence="3">
    <location>
        <begin position="205"/>
        <end position="237"/>
    </location>
</feature>
<dbReference type="InterPro" id="IPR002110">
    <property type="entry name" value="Ankyrin_rpt"/>
</dbReference>
<dbReference type="SMART" id="SM00248">
    <property type="entry name" value="ANK"/>
    <property type="match status" value="8"/>
</dbReference>
<evidence type="ECO:0000256" key="3">
    <source>
        <dbReference type="PROSITE-ProRule" id="PRU00023"/>
    </source>
</evidence>
<dbReference type="Pfam" id="PF12796">
    <property type="entry name" value="Ank_2"/>
    <property type="match status" value="1"/>
</dbReference>
<dbReference type="InterPro" id="IPR011990">
    <property type="entry name" value="TPR-like_helical_dom_sf"/>
</dbReference>
<proteinExistence type="predicted"/>
<dbReference type="SUPFAM" id="SSF48403">
    <property type="entry name" value="Ankyrin repeat"/>
    <property type="match status" value="1"/>
</dbReference>
<dbReference type="InterPro" id="IPR050745">
    <property type="entry name" value="Multifunctional_regulatory"/>
</dbReference>
<dbReference type="PANTHER" id="PTHR24189:SF50">
    <property type="entry name" value="ANKYRIN REPEAT AND SOCS BOX PROTEIN 2"/>
    <property type="match status" value="1"/>
</dbReference>
<dbReference type="PROSITE" id="PS50088">
    <property type="entry name" value="ANK_REPEAT"/>
    <property type="match status" value="2"/>
</dbReference>
<evidence type="ECO:0000256" key="1">
    <source>
        <dbReference type="ARBA" id="ARBA00022737"/>
    </source>
</evidence>
<dbReference type="EMBL" id="AFJL02000261">
    <property type="protein sequence ID" value="EMY02108.1"/>
    <property type="molecule type" value="Genomic_DNA"/>
</dbReference>
<keyword evidence="2 3" id="KW-0040">ANK repeat</keyword>
<dbReference type="Proteomes" id="UP000012329">
    <property type="component" value="Unassembled WGS sequence"/>
</dbReference>